<evidence type="ECO:0000313" key="2">
    <source>
        <dbReference type="EMBL" id="KAF4958962.1"/>
    </source>
</evidence>
<evidence type="ECO:0000256" key="1">
    <source>
        <dbReference type="SAM" id="SignalP"/>
    </source>
</evidence>
<sequence length="211" mass="22716">MKTTLLTLVSSAFAAVSTVALPDGAKAVDNPLEGYTFAPMKWTGSIKEGADPVTLSGTAEEIVAQMKKLNPDYEFPEGNTTETEIDKRSQGHIICKVGGFGAMDVRAAHRERNYLRSLGNKGCWVGPRTCTKIACATGDAIILCNDNGHAIEPRCSNLADYIDHIIGACTWRVNSPPCTVRPCGPSWSVDMVRGQQFDSDGYNVIVAKDTC</sequence>
<feature type="chain" id="PRO_5034442803" description="Secreted protein" evidence="1">
    <location>
        <begin position="28"/>
        <end position="211"/>
    </location>
</feature>
<keyword evidence="3" id="KW-1185">Reference proteome</keyword>
<evidence type="ECO:0000313" key="3">
    <source>
        <dbReference type="Proteomes" id="UP000604273"/>
    </source>
</evidence>
<organism evidence="2 3">
    <name type="scientific">Fusarium gaditjirri</name>
    <dbReference type="NCBI Taxonomy" id="282569"/>
    <lineage>
        <taxon>Eukaryota</taxon>
        <taxon>Fungi</taxon>
        <taxon>Dikarya</taxon>
        <taxon>Ascomycota</taxon>
        <taxon>Pezizomycotina</taxon>
        <taxon>Sordariomycetes</taxon>
        <taxon>Hypocreomycetidae</taxon>
        <taxon>Hypocreales</taxon>
        <taxon>Nectriaceae</taxon>
        <taxon>Fusarium</taxon>
        <taxon>Fusarium nisikadoi species complex</taxon>
    </lineage>
</organism>
<protein>
    <recommendedName>
        <fullName evidence="4">Secreted protein</fullName>
    </recommendedName>
</protein>
<dbReference type="Proteomes" id="UP000604273">
    <property type="component" value="Unassembled WGS sequence"/>
</dbReference>
<proteinExistence type="predicted"/>
<accession>A0A8H4TJM4</accession>
<keyword evidence="1" id="KW-0732">Signal</keyword>
<dbReference type="PANTHER" id="PTHR35605:SF1">
    <property type="entry name" value="ECP2 EFFECTOR PROTEIN DOMAIN-CONTAINING PROTEIN-RELATED"/>
    <property type="match status" value="1"/>
</dbReference>
<gene>
    <name evidence="2" type="ORF">FGADI_2041</name>
</gene>
<dbReference type="EMBL" id="JABFAI010000043">
    <property type="protein sequence ID" value="KAF4958962.1"/>
    <property type="molecule type" value="Genomic_DNA"/>
</dbReference>
<feature type="signal peptide" evidence="1">
    <location>
        <begin position="1"/>
        <end position="27"/>
    </location>
</feature>
<dbReference type="OrthoDB" id="3552888at2759"/>
<evidence type="ECO:0008006" key="4">
    <source>
        <dbReference type="Google" id="ProtNLM"/>
    </source>
</evidence>
<comment type="caution">
    <text evidence="2">The sequence shown here is derived from an EMBL/GenBank/DDBJ whole genome shotgun (WGS) entry which is preliminary data.</text>
</comment>
<reference evidence="2" key="2">
    <citation type="submission" date="2020-05" db="EMBL/GenBank/DDBJ databases">
        <authorList>
            <person name="Kim H.-S."/>
            <person name="Proctor R.H."/>
            <person name="Brown D.W."/>
        </authorList>
    </citation>
    <scope>NUCLEOTIDE SEQUENCE</scope>
    <source>
        <strain evidence="2">NRRL 45417</strain>
    </source>
</reference>
<dbReference type="AlphaFoldDB" id="A0A8H4TJM4"/>
<reference evidence="2" key="1">
    <citation type="journal article" date="2020" name="BMC Genomics">
        <title>Correction to: Identification and distribution of gene clusters required for synthesis of sphingolipid metabolism inhibitors in diverse species of the filamentous fungus Fusarium.</title>
        <authorList>
            <person name="Kim H.S."/>
            <person name="Lohmar J.M."/>
            <person name="Busman M."/>
            <person name="Brown D.W."/>
            <person name="Naumann T.A."/>
            <person name="Divon H.H."/>
            <person name="Lysoe E."/>
            <person name="Uhlig S."/>
            <person name="Proctor R.H."/>
        </authorList>
    </citation>
    <scope>NUCLEOTIDE SEQUENCE</scope>
    <source>
        <strain evidence="2">NRRL 45417</strain>
    </source>
</reference>
<dbReference type="PANTHER" id="PTHR35605">
    <property type="entry name" value="ECP2 EFFECTOR PROTEIN DOMAIN-CONTAINING PROTEIN-RELATED"/>
    <property type="match status" value="1"/>
</dbReference>
<name>A0A8H4TJM4_9HYPO</name>